<reference evidence="1 2" key="1">
    <citation type="journal article" date="2022" name="Int. J. Syst. Evol. Microbiol.">
        <title>Noviherbaspirillum aridicola sp. nov., isolated from an arid soil in Pakistan.</title>
        <authorList>
            <person name="Khan I.U."/>
            <person name="Saqib M."/>
            <person name="Amin A."/>
            <person name="Hussain F."/>
            <person name="Li L."/>
            <person name="Liu Y.H."/>
            <person name="Fang B.Z."/>
            <person name="Ahmed I."/>
            <person name="Li W.J."/>
        </authorList>
    </citation>
    <scope>NUCLEOTIDE SEQUENCE [LARGE SCALE GENOMIC DNA]</scope>
    <source>
        <strain evidence="1 2">NCCP-691</strain>
    </source>
</reference>
<organism evidence="1 2">
    <name type="scientific">Noviherbaspirillum aridicola</name>
    <dbReference type="NCBI Taxonomy" id="2849687"/>
    <lineage>
        <taxon>Bacteria</taxon>
        <taxon>Pseudomonadati</taxon>
        <taxon>Pseudomonadota</taxon>
        <taxon>Betaproteobacteria</taxon>
        <taxon>Burkholderiales</taxon>
        <taxon>Oxalobacteraceae</taxon>
        <taxon>Noviherbaspirillum</taxon>
    </lineage>
</organism>
<accession>A0ABQ4Q0S3</accession>
<proteinExistence type="predicted"/>
<keyword evidence="2" id="KW-1185">Reference proteome</keyword>
<dbReference type="InterPro" id="IPR011051">
    <property type="entry name" value="RmlC_Cupin_sf"/>
</dbReference>
<dbReference type="Proteomes" id="UP000887222">
    <property type="component" value="Unassembled WGS sequence"/>
</dbReference>
<gene>
    <name evidence="1" type="ORF">NCCP691_07860</name>
</gene>
<name>A0ABQ4Q0S3_9BURK</name>
<protein>
    <submittedName>
        <fullName evidence="1">Cupin</fullName>
    </submittedName>
</protein>
<evidence type="ECO:0000313" key="1">
    <source>
        <dbReference type="EMBL" id="GIZ50772.1"/>
    </source>
</evidence>
<dbReference type="InterPro" id="IPR014710">
    <property type="entry name" value="RmlC-like_jellyroll"/>
</dbReference>
<dbReference type="Gene3D" id="2.60.120.10">
    <property type="entry name" value="Jelly Rolls"/>
    <property type="match status" value="1"/>
</dbReference>
<comment type="caution">
    <text evidence="1">The sequence shown here is derived from an EMBL/GenBank/DDBJ whole genome shotgun (WGS) entry which is preliminary data.</text>
</comment>
<sequence>MSLPHPGPCEPIDVRPLGARLGDSSSTALFRTDDVEVMRLVLPRGKTVPEHHVEGEMTLQCLEGVVEVRTGDGTQQLQAGEMLYLYGRTPYSIAALDDASLLMTMLRKGENSKDDDD</sequence>
<dbReference type="CDD" id="cd02230">
    <property type="entry name" value="cupin_HP0902-like"/>
    <property type="match status" value="1"/>
</dbReference>
<dbReference type="EMBL" id="BPMK01000003">
    <property type="protein sequence ID" value="GIZ50772.1"/>
    <property type="molecule type" value="Genomic_DNA"/>
</dbReference>
<dbReference type="RefSeq" id="WP_220806948.1">
    <property type="nucleotide sequence ID" value="NZ_BPMK01000003.1"/>
</dbReference>
<dbReference type="SUPFAM" id="SSF51182">
    <property type="entry name" value="RmlC-like cupins"/>
    <property type="match status" value="1"/>
</dbReference>
<evidence type="ECO:0000313" key="2">
    <source>
        <dbReference type="Proteomes" id="UP000887222"/>
    </source>
</evidence>